<comment type="caution">
    <text evidence="7">The sequence shown here is derived from an EMBL/GenBank/DDBJ whole genome shotgun (WGS) entry which is preliminary data.</text>
</comment>
<gene>
    <name evidence="7" type="primary">nusB</name>
    <name evidence="7" type="ORF">Hsar01_00018</name>
</gene>
<dbReference type="PANTHER" id="PTHR11078:SF3">
    <property type="entry name" value="ANTITERMINATION NUSB DOMAIN-CONTAINING PROTEIN"/>
    <property type="match status" value="1"/>
</dbReference>
<keyword evidence="8" id="KW-1185">Reference proteome</keyword>
<evidence type="ECO:0000256" key="2">
    <source>
        <dbReference type="ARBA" id="ARBA00022814"/>
    </source>
</evidence>
<protein>
    <submittedName>
        <fullName evidence="7">Transcription antitermination protein NusB</fullName>
    </submittedName>
</protein>
<dbReference type="EMBL" id="BAABRI010000001">
    <property type="protein sequence ID" value="GAA5480814.1"/>
    <property type="molecule type" value="Genomic_DNA"/>
</dbReference>
<dbReference type="Gene3D" id="1.10.940.10">
    <property type="entry name" value="NusB-like"/>
    <property type="match status" value="1"/>
</dbReference>
<sequence length="294" mass="33879">MPSRRQIRRTAIQFLYCADLEGGDDPAQVREAFWQFVTESDRRAIILATRKTIQHLNIGREERRDEFTTRLPAALATLRADPDLEDQAAQLQRIADLENEWDSVMAALSRQPQDDEDEAVVSRFTPLVDRLFLINRQLIAARNELSRILLDFPGLRARLEPVLGSIKRLDRVSARLSMIEKPEDFPDHAELTRIRESRAELRELQESVDHLVDRVLARKEEIDRMLERVIENFAPERVDPIDRAILRLGTLEVRFDDNVPMPVAINEAIELARQFGTTDSPRFVNGILDRIAKG</sequence>
<evidence type="ECO:0000259" key="6">
    <source>
        <dbReference type="Pfam" id="PF01029"/>
    </source>
</evidence>
<reference evidence="7 8" key="1">
    <citation type="submission" date="2024-02" db="EMBL/GenBank/DDBJ databases">
        <title>Haloferula sargassicola NBRC 104335.</title>
        <authorList>
            <person name="Ichikawa N."/>
            <person name="Katano-Makiyama Y."/>
            <person name="Hidaka K."/>
        </authorList>
    </citation>
    <scope>NUCLEOTIDE SEQUENCE [LARGE SCALE GENOMIC DNA]</scope>
    <source>
        <strain evidence="7 8">NBRC 104335</strain>
    </source>
</reference>
<evidence type="ECO:0000313" key="8">
    <source>
        <dbReference type="Proteomes" id="UP001476282"/>
    </source>
</evidence>
<name>A0ABP9UNE0_9BACT</name>
<evidence type="ECO:0000256" key="5">
    <source>
        <dbReference type="ARBA" id="ARBA00023163"/>
    </source>
</evidence>
<dbReference type="PANTHER" id="PTHR11078">
    <property type="entry name" value="N UTILIZATION SUBSTANCE PROTEIN B-RELATED"/>
    <property type="match status" value="1"/>
</dbReference>
<dbReference type="Proteomes" id="UP001476282">
    <property type="component" value="Unassembled WGS sequence"/>
</dbReference>
<evidence type="ECO:0000313" key="7">
    <source>
        <dbReference type="EMBL" id="GAA5480814.1"/>
    </source>
</evidence>
<keyword evidence="3" id="KW-0694">RNA-binding</keyword>
<evidence type="ECO:0000256" key="1">
    <source>
        <dbReference type="ARBA" id="ARBA00005952"/>
    </source>
</evidence>
<evidence type="ECO:0000256" key="3">
    <source>
        <dbReference type="ARBA" id="ARBA00022884"/>
    </source>
</evidence>
<dbReference type="InterPro" id="IPR035926">
    <property type="entry name" value="NusB-like_sf"/>
</dbReference>
<evidence type="ECO:0000256" key="4">
    <source>
        <dbReference type="ARBA" id="ARBA00023015"/>
    </source>
</evidence>
<accession>A0ABP9UNE0</accession>
<keyword evidence="2" id="KW-0889">Transcription antitermination</keyword>
<comment type="similarity">
    <text evidence="1">Belongs to the NusB family.</text>
</comment>
<dbReference type="SUPFAM" id="SSF48013">
    <property type="entry name" value="NusB-like"/>
    <property type="match status" value="1"/>
</dbReference>
<dbReference type="InterPro" id="IPR006027">
    <property type="entry name" value="NusB_RsmB_TIM44"/>
</dbReference>
<dbReference type="InterPro" id="IPR011605">
    <property type="entry name" value="NusB_fam"/>
</dbReference>
<dbReference type="Pfam" id="PF01029">
    <property type="entry name" value="NusB"/>
    <property type="match status" value="1"/>
</dbReference>
<dbReference type="RefSeq" id="WP_353564973.1">
    <property type="nucleotide sequence ID" value="NZ_BAABRI010000001.1"/>
</dbReference>
<dbReference type="NCBIfam" id="TIGR01951">
    <property type="entry name" value="nusB"/>
    <property type="match status" value="1"/>
</dbReference>
<proteinExistence type="inferred from homology"/>
<feature type="domain" description="NusB/RsmB/TIM44" evidence="6">
    <location>
        <begin position="198"/>
        <end position="293"/>
    </location>
</feature>
<keyword evidence="5" id="KW-0804">Transcription</keyword>
<organism evidence="7 8">
    <name type="scientific">Haloferula sargassicola</name>
    <dbReference type="NCBI Taxonomy" id="490096"/>
    <lineage>
        <taxon>Bacteria</taxon>
        <taxon>Pseudomonadati</taxon>
        <taxon>Verrucomicrobiota</taxon>
        <taxon>Verrucomicrobiia</taxon>
        <taxon>Verrucomicrobiales</taxon>
        <taxon>Verrucomicrobiaceae</taxon>
        <taxon>Haloferula</taxon>
    </lineage>
</organism>
<keyword evidence="4" id="KW-0805">Transcription regulation</keyword>